<feature type="compositionally biased region" description="Basic and acidic residues" evidence="3">
    <location>
        <begin position="548"/>
        <end position="558"/>
    </location>
</feature>
<keyword evidence="4" id="KW-0472">Membrane</keyword>
<dbReference type="GO" id="GO:0000184">
    <property type="term" value="P:nuclear-transcribed mRNA catabolic process, nonsense-mediated decay"/>
    <property type="evidence" value="ECO:0007669"/>
    <property type="project" value="InterPro"/>
</dbReference>
<dbReference type="SMART" id="SM00543">
    <property type="entry name" value="MIF4G"/>
    <property type="match status" value="2"/>
</dbReference>
<proteinExistence type="predicted"/>
<feature type="compositionally biased region" description="Acidic residues" evidence="3">
    <location>
        <begin position="1114"/>
        <end position="1133"/>
    </location>
</feature>
<dbReference type="InterPro" id="IPR003890">
    <property type="entry name" value="MIF4G-like_typ-3"/>
</dbReference>
<keyword evidence="7" id="KW-1185">Reference proteome</keyword>
<feature type="region of interest" description="Disordered" evidence="3">
    <location>
        <begin position="1"/>
        <end position="66"/>
    </location>
</feature>
<name>A0A433D679_9FUNG</name>
<dbReference type="Gene3D" id="1.25.40.180">
    <property type="match status" value="3"/>
</dbReference>
<dbReference type="InterPro" id="IPR039762">
    <property type="entry name" value="Nmd2/UPF2"/>
</dbReference>
<feature type="compositionally biased region" description="Basic and acidic residues" evidence="3">
    <location>
        <begin position="521"/>
        <end position="530"/>
    </location>
</feature>
<keyword evidence="4" id="KW-1133">Transmembrane helix</keyword>
<dbReference type="OrthoDB" id="27832at2759"/>
<feature type="compositionally biased region" description="Low complexity" evidence="3">
    <location>
        <begin position="630"/>
        <end position="639"/>
    </location>
</feature>
<dbReference type="PANTHER" id="PTHR12839:SF7">
    <property type="entry name" value="REGULATOR OF NONSENSE TRANSCRIPTS 2"/>
    <property type="match status" value="1"/>
</dbReference>
<feature type="compositionally biased region" description="Acidic residues" evidence="3">
    <location>
        <begin position="1141"/>
        <end position="1167"/>
    </location>
</feature>
<feature type="compositionally biased region" description="Basic and acidic residues" evidence="3">
    <location>
        <begin position="611"/>
        <end position="628"/>
    </location>
</feature>
<feature type="region of interest" description="Disordered" evidence="3">
    <location>
        <begin position="348"/>
        <end position="383"/>
    </location>
</feature>
<accession>A0A433D679</accession>
<organism evidence="6 7">
    <name type="scientific">Jimgerdemannia flammicorona</name>
    <dbReference type="NCBI Taxonomy" id="994334"/>
    <lineage>
        <taxon>Eukaryota</taxon>
        <taxon>Fungi</taxon>
        <taxon>Fungi incertae sedis</taxon>
        <taxon>Mucoromycota</taxon>
        <taxon>Mucoromycotina</taxon>
        <taxon>Endogonomycetes</taxon>
        <taxon>Endogonales</taxon>
        <taxon>Endogonaceae</taxon>
        <taxon>Jimgerdemannia</taxon>
    </lineage>
</organism>
<feature type="transmembrane region" description="Helical" evidence="4">
    <location>
        <begin position="1369"/>
        <end position="1390"/>
    </location>
</feature>
<dbReference type="FunFam" id="1.25.40.180:FF:000037">
    <property type="entry name" value="Nonsense-mediated mRNA decay factor (Upf2)"/>
    <property type="match status" value="1"/>
</dbReference>
<sequence>MLPVSPRTRAMSKSKGGNVKKQIATSAPPPVDLEAKRKEEEDKRKEAEEIRKAEEERLRMEEEERRKREEQEKLAAFEKEIEAQARIEQKKEFRCANKLVWQQGKADPNKHKNLDSNIKKNTAFIKKCRTSLAADSSQQLLNDINKLSLEKYISEIVGAIVEGMAKCKFSVDVFAAVEVVSALHQRFPDTFTPLLTYTLARSLAPSNRQHLSTLTPEQRDKEETSRVTKQRVLLRIAGELWLTAVLRNVDDGMASLSAPNVGGVETHKDNVAGLLGAPVVKEAPKKEADKDGKGANSGGFMYSVMKDLLVHDKEHSRHDRDQHVNLPLAVSFLKNFGPEMLGIVPRKQRAAAEQATGPDAPAKAEDDVPAKVSSADPESVVTPERRAQFKNLLLDYYESVERHLLKEHKEIRRLDRHNHETLITRGDLSEETKQNYEKAMKSYEKFLANTQNLADALDVEMPDLPEEQGTTKISIIREGGSSGFGEDKDIGNGIWEDEDARSFYENLANLKVLVPGVLLEGKTKKGGDDKDEREEEVVPMSTTSSVIGEDKTARLTEKDEPEGAVAASGAGDDTNAVQDAMIEIMDRMGISGDDVADGTENGKDEESEGEAEQKVGEEVTSTTDREDTTDAAAASGSTGKTGQLAQLDALLARLPQLSNRDLIDTAAVEFCYLNSKASRKKLAKALISVPRSRLDLLPYYARLVAALNPYFPDVGATVLSAFRNCAVLKNSAISIDSHDGFRRPAGRRVQSIAKKEGAGPVGNIRFLSELTKFRITPQHVIFHCFKVVLDDFTNHNVEVACNLLETCGRFLFKSPETCVRMGNMLEIMMRKKNVQHLDNRQILMIENAYYQANPPDRSAMTTKQRSPMEQYTRKLIYGDLNKRSIEKVLKQLRKLHWEDKEVYSVLLRCFAKIWKIKYSNIHLLAILVSGLHRYHSDFGVALVDQVIEDIRAGLELNIFKHNQRRIATVKYLGELYNYRMVDSPLIFDTLYSIVTLGHDYGRPARERICAIDAPDDFFRIRLCCTLLDTCGMCFDRGSAKKKLDSFLTFFQMYILSKHNVPMDVDFMIADTFEMLRPNMLLYKTYEEANEAVDRMLLEQLKSVQGADGSKVQEDGFEESELSETSSDDGDDEERGERGLKDDDEDDGENSEDEDSEGAIEDDDEEDVVVLTNKEERVPDEDDEEFEKEFSRMIAESIEARKFERKAATLDVPIPMHLLGGQVPADSALAINTRTKQEAEREEQQQLKQIVLSYEEREEASLRQAQEEQIRQRNARNARGRKVLHLGGGAGAADNPWRPDAHHALSVFRKHIYLSGLAPPATIAQKNHHTSGRQAFACCRTREHIATHSLSGQRSTKFFPVAAFRLVESYPISTLCFVCMFCSMLAALLVFSGVS</sequence>
<dbReference type="EMBL" id="RBNI01005985">
    <property type="protein sequence ID" value="RUP46340.1"/>
    <property type="molecule type" value="Genomic_DNA"/>
</dbReference>
<dbReference type="InterPro" id="IPR007193">
    <property type="entry name" value="Upf2/Nmd2_C"/>
</dbReference>
<dbReference type="Pfam" id="PF04050">
    <property type="entry name" value="Upf2"/>
    <property type="match status" value="2"/>
</dbReference>
<feature type="region of interest" description="Disordered" evidence="3">
    <location>
        <begin position="1104"/>
        <end position="1183"/>
    </location>
</feature>
<dbReference type="SUPFAM" id="SSF48371">
    <property type="entry name" value="ARM repeat"/>
    <property type="match status" value="2"/>
</dbReference>
<protein>
    <submittedName>
        <fullName evidence="6">Nonsense-mediated mRNA decay 2 protein</fullName>
    </submittedName>
</protein>
<comment type="caution">
    <text evidence="6">The sequence shown here is derived from an EMBL/GenBank/DDBJ whole genome shotgun (WGS) entry which is preliminary data.</text>
</comment>
<keyword evidence="2" id="KW-0963">Cytoplasm</keyword>
<dbReference type="GO" id="GO:0003723">
    <property type="term" value="F:RNA binding"/>
    <property type="evidence" value="ECO:0007669"/>
    <property type="project" value="InterPro"/>
</dbReference>
<evidence type="ECO:0000259" key="5">
    <source>
        <dbReference type="SMART" id="SM00543"/>
    </source>
</evidence>
<evidence type="ECO:0000313" key="7">
    <source>
        <dbReference type="Proteomes" id="UP000268093"/>
    </source>
</evidence>
<reference evidence="6 7" key="1">
    <citation type="journal article" date="2018" name="New Phytol.">
        <title>Phylogenomics of Endogonaceae and evolution of mycorrhizas within Mucoromycota.</title>
        <authorList>
            <person name="Chang Y."/>
            <person name="Desiro A."/>
            <person name="Na H."/>
            <person name="Sandor L."/>
            <person name="Lipzen A."/>
            <person name="Clum A."/>
            <person name="Barry K."/>
            <person name="Grigoriev I.V."/>
            <person name="Martin F.M."/>
            <person name="Stajich J.E."/>
            <person name="Smith M.E."/>
            <person name="Bonito G."/>
            <person name="Spatafora J.W."/>
        </authorList>
    </citation>
    <scope>NUCLEOTIDE SEQUENCE [LARGE SCALE GENOMIC DNA]</scope>
    <source>
        <strain evidence="6 7">GMNB39</strain>
    </source>
</reference>
<feature type="domain" description="MIF4G" evidence="5">
    <location>
        <begin position="870"/>
        <end position="1078"/>
    </location>
</feature>
<keyword evidence="4" id="KW-0812">Transmembrane</keyword>
<dbReference type="Proteomes" id="UP000268093">
    <property type="component" value="Unassembled WGS sequence"/>
</dbReference>
<feature type="compositionally biased region" description="Basic and acidic residues" evidence="3">
    <location>
        <begin position="33"/>
        <end position="66"/>
    </location>
</feature>
<evidence type="ECO:0000256" key="1">
    <source>
        <dbReference type="ARBA" id="ARBA00004496"/>
    </source>
</evidence>
<evidence type="ECO:0000256" key="2">
    <source>
        <dbReference type="ARBA" id="ARBA00022490"/>
    </source>
</evidence>
<dbReference type="Pfam" id="PF02854">
    <property type="entry name" value="MIF4G"/>
    <property type="match status" value="2"/>
</dbReference>
<evidence type="ECO:0000256" key="3">
    <source>
        <dbReference type="SAM" id="MobiDB-lite"/>
    </source>
</evidence>
<feature type="domain" description="MIF4G" evidence="5">
    <location>
        <begin position="644"/>
        <end position="855"/>
    </location>
</feature>
<feature type="region of interest" description="Disordered" evidence="3">
    <location>
        <begin position="521"/>
        <end position="575"/>
    </location>
</feature>
<dbReference type="InterPro" id="IPR016024">
    <property type="entry name" value="ARM-type_fold"/>
</dbReference>
<dbReference type="PANTHER" id="PTHR12839">
    <property type="entry name" value="NONSENSE-MEDIATED MRNA DECAY PROTEIN 2 UP-FRAMESHIFT SUPPRESSOR 2"/>
    <property type="match status" value="1"/>
</dbReference>
<gene>
    <name evidence="6" type="ORF">BC936DRAFT_147069</name>
</gene>
<evidence type="ECO:0000256" key="4">
    <source>
        <dbReference type="SAM" id="Phobius"/>
    </source>
</evidence>
<dbReference type="GO" id="GO:0005737">
    <property type="term" value="C:cytoplasm"/>
    <property type="evidence" value="ECO:0007669"/>
    <property type="project" value="UniProtKB-SubCell"/>
</dbReference>
<evidence type="ECO:0000313" key="6">
    <source>
        <dbReference type="EMBL" id="RUP46340.1"/>
    </source>
</evidence>
<dbReference type="GO" id="GO:0035145">
    <property type="term" value="C:exon-exon junction complex"/>
    <property type="evidence" value="ECO:0007669"/>
    <property type="project" value="TreeGrafter"/>
</dbReference>
<feature type="region of interest" description="Disordered" evidence="3">
    <location>
        <begin position="591"/>
        <end position="639"/>
    </location>
</feature>
<comment type="subcellular location">
    <subcellularLocation>
        <location evidence="1">Cytoplasm</location>
    </subcellularLocation>
</comment>